<dbReference type="OrthoDB" id="9796770at2"/>
<sequence>MWTKYIIETTRGHFELFCNGSGAPLCITHLYSAFDERGTYFAEPFCEHFQVFLVNLRAAGASCGAELEEELSMKEAVKDLEAIREALGIKQWAFAGHSTGGMLGLVYALTSGASLAKLLINGAAASNNYMDHEKSMYCARNPDNAAVKSYLQTLNDPNATRSERQEAAQAWTKLSLFRPEKYDDYFAKPSSGRVVPRRLDYFSYQELPHFHLTDALKHITVPTVVCCGRHDAQCPVDCSQEIAEKVPGAKLIIFEESNHSPFLEEARAFAQVVTNFATK</sequence>
<evidence type="ECO:0000259" key="2">
    <source>
        <dbReference type="Pfam" id="PF00561"/>
    </source>
</evidence>
<dbReference type="GO" id="GO:0016020">
    <property type="term" value="C:membrane"/>
    <property type="evidence" value="ECO:0007669"/>
    <property type="project" value="TreeGrafter"/>
</dbReference>
<dbReference type="PANTHER" id="PTHR43798">
    <property type="entry name" value="MONOACYLGLYCEROL LIPASE"/>
    <property type="match status" value="1"/>
</dbReference>
<dbReference type="SUPFAM" id="SSF53474">
    <property type="entry name" value="alpha/beta-Hydrolases"/>
    <property type="match status" value="1"/>
</dbReference>
<dbReference type="GO" id="GO:0016787">
    <property type="term" value="F:hydrolase activity"/>
    <property type="evidence" value="ECO:0007669"/>
    <property type="project" value="UniProtKB-KW"/>
</dbReference>
<dbReference type="EMBL" id="FMYM01000003">
    <property type="protein sequence ID" value="SDB91645.1"/>
    <property type="molecule type" value="Genomic_DNA"/>
</dbReference>
<gene>
    <name evidence="3" type="ORF">SAMN05421737_103154</name>
</gene>
<dbReference type="InterPro" id="IPR029058">
    <property type="entry name" value="AB_hydrolase_fold"/>
</dbReference>
<accession>A0A1G6HCI0</accession>
<dbReference type="AlphaFoldDB" id="A0A1G6HCI0"/>
<dbReference type="STRING" id="1464122.SAMN05421737_103154"/>
<dbReference type="Pfam" id="PF00561">
    <property type="entry name" value="Abhydrolase_1"/>
    <property type="match status" value="1"/>
</dbReference>
<protein>
    <submittedName>
        <fullName evidence="3">Proline iminopeptidase</fullName>
    </submittedName>
</protein>
<proteinExistence type="predicted"/>
<dbReference type="RefSeq" id="WP_090775129.1">
    <property type="nucleotide sequence ID" value="NZ_FMYM01000003.1"/>
</dbReference>
<dbReference type="PANTHER" id="PTHR43798:SF31">
    <property type="entry name" value="AB HYDROLASE SUPERFAMILY PROTEIN YCLE"/>
    <property type="match status" value="1"/>
</dbReference>
<dbReference type="Gene3D" id="6.10.140.700">
    <property type="match status" value="1"/>
</dbReference>
<dbReference type="InterPro" id="IPR050266">
    <property type="entry name" value="AB_hydrolase_sf"/>
</dbReference>
<evidence type="ECO:0000313" key="3">
    <source>
        <dbReference type="EMBL" id="SDB91645.1"/>
    </source>
</evidence>
<keyword evidence="1" id="KW-0378">Hydrolase</keyword>
<dbReference type="Gene3D" id="3.40.50.1820">
    <property type="entry name" value="alpha/beta hydrolase"/>
    <property type="match status" value="1"/>
</dbReference>
<keyword evidence="4" id="KW-1185">Reference proteome</keyword>
<feature type="domain" description="AB hydrolase-1" evidence="2">
    <location>
        <begin position="43"/>
        <end position="266"/>
    </location>
</feature>
<dbReference type="Proteomes" id="UP000242662">
    <property type="component" value="Unassembled WGS sequence"/>
</dbReference>
<evidence type="ECO:0000256" key="1">
    <source>
        <dbReference type="ARBA" id="ARBA00022801"/>
    </source>
</evidence>
<dbReference type="InterPro" id="IPR000073">
    <property type="entry name" value="AB_hydrolase_1"/>
</dbReference>
<name>A0A1G6HCI0_9BACI</name>
<evidence type="ECO:0000313" key="4">
    <source>
        <dbReference type="Proteomes" id="UP000242662"/>
    </source>
</evidence>
<reference evidence="4" key="1">
    <citation type="submission" date="2016-09" db="EMBL/GenBank/DDBJ databases">
        <authorList>
            <person name="Varghese N."/>
            <person name="Submissions S."/>
        </authorList>
    </citation>
    <scope>NUCLEOTIDE SEQUENCE [LARGE SCALE GENOMIC DNA]</scope>
    <source>
        <strain evidence="4">25nlg</strain>
    </source>
</reference>
<organism evidence="3 4">
    <name type="scientific">Shouchella lonarensis</name>
    <dbReference type="NCBI Taxonomy" id="1464122"/>
    <lineage>
        <taxon>Bacteria</taxon>
        <taxon>Bacillati</taxon>
        <taxon>Bacillota</taxon>
        <taxon>Bacilli</taxon>
        <taxon>Bacillales</taxon>
        <taxon>Bacillaceae</taxon>
        <taxon>Shouchella</taxon>
    </lineage>
</organism>